<organism evidence="1 2">
    <name type="scientific">Symbiodinium pilosum</name>
    <name type="common">Dinoflagellate</name>
    <dbReference type="NCBI Taxonomy" id="2952"/>
    <lineage>
        <taxon>Eukaryota</taxon>
        <taxon>Sar</taxon>
        <taxon>Alveolata</taxon>
        <taxon>Dinophyceae</taxon>
        <taxon>Suessiales</taxon>
        <taxon>Symbiodiniaceae</taxon>
        <taxon>Symbiodinium</taxon>
    </lineage>
</organism>
<keyword evidence="2" id="KW-1185">Reference proteome</keyword>
<protein>
    <submittedName>
        <fullName evidence="1">Uncharacterized protein</fullName>
    </submittedName>
</protein>
<proteinExistence type="predicted"/>
<dbReference type="Proteomes" id="UP000649617">
    <property type="component" value="Unassembled WGS sequence"/>
</dbReference>
<gene>
    <name evidence="1" type="ORF">SPIL2461_LOCUS14514</name>
</gene>
<dbReference type="Gene3D" id="2.60.120.620">
    <property type="entry name" value="q2cbj1_9rhob like domain"/>
    <property type="match status" value="1"/>
</dbReference>
<comment type="caution">
    <text evidence="1">The sequence shown here is derived from an EMBL/GenBank/DDBJ whole genome shotgun (WGS) entry which is preliminary data.</text>
</comment>
<dbReference type="OrthoDB" id="417092at2759"/>
<name>A0A812TXM0_SYMPI</name>
<sequence>MVEIAEWHVSPSCHLARLLRELSAANALKPGAALDSASVAPDCLDGQVPMPSLLRRLDIQALPEASTPPLPLNSQSAITSDSHLKDSYRSGGQVLAVLEHANLFEATASLLQVEEVRSGAFGFVMSQVSVILKLLQVVTTAYKWLRAVPPTTYTGPHMDRAYVGEGRRLTAWIPFGPVRCGQEELGSLCWIPRSHTNPAVVEQCKSQ</sequence>
<reference evidence="1" key="1">
    <citation type="submission" date="2021-02" db="EMBL/GenBank/DDBJ databases">
        <authorList>
            <person name="Dougan E. K."/>
            <person name="Rhodes N."/>
            <person name="Thang M."/>
            <person name="Chan C."/>
        </authorList>
    </citation>
    <scope>NUCLEOTIDE SEQUENCE</scope>
</reference>
<evidence type="ECO:0000313" key="2">
    <source>
        <dbReference type="Proteomes" id="UP000649617"/>
    </source>
</evidence>
<evidence type="ECO:0000313" key="1">
    <source>
        <dbReference type="EMBL" id="CAE7546863.1"/>
    </source>
</evidence>
<dbReference type="EMBL" id="CAJNIZ010033658">
    <property type="protein sequence ID" value="CAE7546863.1"/>
    <property type="molecule type" value="Genomic_DNA"/>
</dbReference>
<dbReference type="AlphaFoldDB" id="A0A812TXM0"/>
<accession>A0A812TXM0</accession>